<evidence type="ECO:0000256" key="1">
    <source>
        <dbReference type="SAM" id="MobiDB-lite"/>
    </source>
</evidence>
<proteinExistence type="predicted"/>
<dbReference type="AlphaFoldDB" id="A0A8X6HTE6"/>
<sequence>MDSGKKDQNETPMAEEGAASTSNEAASTSEGAASTSNEAASTSEGAASTSTGEPKKPWTMADTLKVHIQGGMILL</sequence>
<feature type="region of interest" description="Disordered" evidence="1">
    <location>
        <begin position="1"/>
        <end position="62"/>
    </location>
</feature>
<keyword evidence="3" id="KW-1185">Reference proteome</keyword>
<feature type="compositionally biased region" description="Low complexity" evidence="1">
    <location>
        <begin position="14"/>
        <end position="52"/>
    </location>
</feature>
<evidence type="ECO:0000313" key="2">
    <source>
        <dbReference type="EMBL" id="GFR29594.1"/>
    </source>
</evidence>
<comment type="caution">
    <text evidence="2">The sequence shown here is derived from an EMBL/GenBank/DDBJ whole genome shotgun (WGS) entry which is preliminary data.</text>
</comment>
<reference evidence="2" key="1">
    <citation type="submission" date="2020-07" db="EMBL/GenBank/DDBJ databases">
        <title>Multicomponent nature underlies the extraordinary mechanical properties of spider dragline silk.</title>
        <authorList>
            <person name="Kono N."/>
            <person name="Nakamura H."/>
            <person name="Mori M."/>
            <person name="Yoshida Y."/>
            <person name="Ohtoshi R."/>
            <person name="Malay A.D."/>
            <person name="Moran D.A.P."/>
            <person name="Tomita M."/>
            <person name="Numata K."/>
            <person name="Arakawa K."/>
        </authorList>
    </citation>
    <scope>NUCLEOTIDE SEQUENCE</scope>
</reference>
<dbReference type="EMBL" id="BMAO01039182">
    <property type="protein sequence ID" value="GFR29594.1"/>
    <property type="molecule type" value="Genomic_DNA"/>
</dbReference>
<name>A0A8X6HTE6_TRICU</name>
<accession>A0A8X6HTE6</accession>
<evidence type="ECO:0000313" key="3">
    <source>
        <dbReference type="Proteomes" id="UP000887116"/>
    </source>
</evidence>
<dbReference type="Proteomes" id="UP000887116">
    <property type="component" value="Unassembled WGS sequence"/>
</dbReference>
<protein>
    <submittedName>
        <fullName evidence="2">Uncharacterized protein</fullName>
    </submittedName>
</protein>
<organism evidence="2 3">
    <name type="scientific">Trichonephila clavata</name>
    <name type="common">Joro spider</name>
    <name type="synonym">Nephila clavata</name>
    <dbReference type="NCBI Taxonomy" id="2740835"/>
    <lineage>
        <taxon>Eukaryota</taxon>
        <taxon>Metazoa</taxon>
        <taxon>Ecdysozoa</taxon>
        <taxon>Arthropoda</taxon>
        <taxon>Chelicerata</taxon>
        <taxon>Arachnida</taxon>
        <taxon>Araneae</taxon>
        <taxon>Araneomorphae</taxon>
        <taxon>Entelegynae</taxon>
        <taxon>Araneoidea</taxon>
        <taxon>Nephilidae</taxon>
        <taxon>Trichonephila</taxon>
    </lineage>
</organism>
<gene>
    <name evidence="2" type="ORF">TNCT_614091</name>
</gene>